<dbReference type="OrthoDB" id="3044866at2759"/>
<protein>
    <submittedName>
        <fullName evidence="1">Uncharacterized protein</fullName>
    </submittedName>
</protein>
<proteinExistence type="predicted"/>
<evidence type="ECO:0000313" key="1">
    <source>
        <dbReference type="EMBL" id="TFK45451.1"/>
    </source>
</evidence>
<dbReference type="AlphaFoldDB" id="A0A5C3MVH4"/>
<accession>A0A5C3MVH4</accession>
<gene>
    <name evidence="1" type="ORF">OE88DRAFT_1649311</name>
</gene>
<dbReference type="Proteomes" id="UP000305948">
    <property type="component" value="Unassembled WGS sequence"/>
</dbReference>
<keyword evidence="2" id="KW-1185">Reference proteome</keyword>
<dbReference type="EMBL" id="ML213543">
    <property type="protein sequence ID" value="TFK45451.1"/>
    <property type="molecule type" value="Genomic_DNA"/>
</dbReference>
<reference evidence="1 2" key="1">
    <citation type="journal article" date="2019" name="Nat. Ecol. Evol.">
        <title>Megaphylogeny resolves global patterns of mushroom evolution.</title>
        <authorList>
            <person name="Varga T."/>
            <person name="Krizsan K."/>
            <person name="Foldi C."/>
            <person name="Dima B."/>
            <person name="Sanchez-Garcia M."/>
            <person name="Sanchez-Ramirez S."/>
            <person name="Szollosi G.J."/>
            <person name="Szarkandi J.G."/>
            <person name="Papp V."/>
            <person name="Albert L."/>
            <person name="Andreopoulos W."/>
            <person name="Angelini C."/>
            <person name="Antonin V."/>
            <person name="Barry K.W."/>
            <person name="Bougher N.L."/>
            <person name="Buchanan P."/>
            <person name="Buyck B."/>
            <person name="Bense V."/>
            <person name="Catcheside P."/>
            <person name="Chovatia M."/>
            <person name="Cooper J."/>
            <person name="Damon W."/>
            <person name="Desjardin D."/>
            <person name="Finy P."/>
            <person name="Geml J."/>
            <person name="Haridas S."/>
            <person name="Hughes K."/>
            <person name="Justo A."/>
            <person name="Karasinski D."/>
            <person name="Kautmanova I."/>
            <person name="Kiss B."/>
            <person name="Kocsube S."/>
            <person name="Kotiranta H."/>
            <person name="LaButti K.M."/>
            <person name="Lechner B.E."/>
            <person name="Liimatainen K."/>
            <person name="Lipzen A."/>
            <person name="Lukacs Z."/>
            <person name="Mihaltcheva S."/>
            <person name="Morgado L.N."/>
            <person name="Niskanen T."/>
            <person name="Noordeloos M.E."/>
            <person name="Ohm R.A."/>
            <person name="Ortiz-Santana B."/>
            <person name="Ovrebo C."/>
            <person name="Racz N."/>
            <person name="Riley R."/>
            <person name="Savchenko A."/>
            <person name="Shiryaev A."/>
            <person name="Soop K."/>
            <person name="Spirin V."/>
            <person name="Szebenyi C."/>
            <person name="Tomsovsky M."/>
            <person name="Tulloss R.E."/>
            <person name="Uehling J."/>
            <person name="Grigoriev I.V."/>
            <person name="Vagvolgyi C."/>
            <person name="Papp T."/>
            <person name="Martin F.M."/>
            <person name="Miettinen O."/>
            <person name="Hibbett D.S."/>
            <person name="Nagy L.G."/>
        </authorList>
    </citation>
    <scope>NUCLEOTIDE SEQUENCE [LARGE SCALE GENOMIC DNA]</scope>
    <source>
        <strain evidence="1 2">OMC1185</strain>
    </source>
</reference>
<sequence>MITDPDVVEALEPELAPTLRPWLLLRRGDVIRDACHPAVQLGIHYLENDFADALSAPHNEQFHEQLRRQLICKALLGHPDPWETAEFKAFKEGFDIQLRSSNNGPITVVKALLEKIKPPEVRAFVATLYDLELKDVEDVLHVLLWDVDELDQSAESLLFHKVFRVRFTQFLGCAGIPTVEAALRGGLAPMQEVAHGLVSHDPLLRAKTFLLASTCSRLRPVSSPREIKIQLSVNGANPTDVGKEIVFRMCFRKVMIYITPWLKNILVEDTHSPDEDTVFDAWLYQQLVVCMQGFTQQ</sequence>
<organism evidence="1 2">
    <name type="scientific">Heliocybe sulcata</name>
    <dbReference type="NCBI Taxonomy" id="5364"/>
    <lineage>
        <taxon>Eukaryota</taxon>
        <taxon>Fungi</taxon>
        <taxon>Dikarya</taxon>
        <taxon>Basidiomycota</taxon>
        <taxon>Agaricomycotina</taxon>
        <taxon>Agaricomycetes</taxon>
        <taxon>Gloeophyllales</taxon>
        <taxon>Gloeophyllaceae</taxon>
        <taxon>Heliocybe</taxon>
    </lineage>
</organism>
<evidence type="ECO:0000313" key="2">
    <source>
        <dbReference type="Proteomes" id="UP000305948"/>
    </source>
</evidence>
<name>A0A5C3MVH4_9AGAM</name>